<evidence type="ECO:0000259" key="5">
    <source>
        <dbReference type="Pfam" id="PF09223"/>
    </source>
</evidence>
<dbReference type="InterPro" id="IPR012674">
    <property type="entry name" value="Calycin"/>
</dbReference>
<keyword evidence="2" id="KW-0862">Zinc</keyword>
<evidence type="ECO:0000313" key="7">
    <source>
        <dbReference type="Proteomes" id="UP000193920"/>
    </source>
</evidence>
<evidence type="ECO:0000256" key="2">
    <source>
        <dbReference type="ARBA" id="ARBA00022833"/>
    </source>
</evidence>
<organism evidence="6 7">
    <name type="scientific">Neocallimastix californiae</name>
    <dbReference type="NCBI Taxonomy" id="1754190"/>
    <lineage>
        <taxon>Eukaryota</taxon>
        <taxon>Fungi</taxon>
        <taxon>Fungi incertae sedis</taxon>
        <taxon>Chytridiomycota</taxon>
        <taxon>Chytridiomycota incertae sedis</taxon>
        <taxon>Neocallimastigomycetes</taxon>
        <taxon>Neocallimastigales</taxon>
        <taxon>Neocallimastigaceae</taxon>
        <taxon>Neocallimastix</taxon>
    </lineage>
</organism>
<keyword evidence="1 4" id="KW-0732">Signal</keyword>
<dbReference type="SUPFAM" id="SSF50814">
    <property type="entry name" value="Lipocalins"/>
    <property type="match status" value="1"/>
</dbReference>
<dbReference type="InterPro" id="IPR015304">
    <property type="entry name" value="ZinT_dom"/>
</dbReference>
<dbReference type="Proteomes" id="UP000193920">
    <property type="component" value="Unassembled WGS sequence"/>
</dbReference>
<keyword evidence="7" id="KW-1185">Reference proteome</keyword>
<reference evidence="6 7" key="1">
    <citation type="submission" date="2016-08" db="EMBL/GenBank/DDBJ databases">
        <title>A Parts List for Fungal Cellulosomes Revealed by Comparative Genomics.</title>
        <authorList>
            <consortium name="DOE Joint Genome Institute"/>
            <person name="Haitjema C.H."/>
            <person name="Gilmore S.P."/>
            <person name="Henske J.K."/>
            <person name="Solomon K.V."/>
            <person name="De Groot R."/>
            <person name="Kuo A."/>
            <person name="Mondo S.J."/>
            <person name="Salamov A.A."/>
            <person name="Labutti K."/>
            <person name="Zhao Z."/>
            <person name="Chiniquy J."/>
            <person name="Barry K."/>
            <person name="Brewer H.M."/>
            <person name="Purvine S.O."/>
            <person name="Wright A.T."/>
            <person name="Boxma B."/>
            <person name="Van Alen T."/>
            <person name="Hackstein J.H."/>
            <person name="Baker S.E."/>
            <person name="Grigoriev I.V."/>
            <person name="O'Malley M.A."/>
        </authorList>
    </citation>
    <scope>NUCLEOTIDE SEQUENCE [LARGE SCALE GENOMIC DNA]</scope>
    <source>
        <strain evidence="6 7">G1</strain>
    </source>
</reference>
<dbReference type="Gene3D" id="2.40.128.20">
    <property type="match status" value="1"/>
</dbReference>
<comment type="caution">
    <text evidence="6">The sequence shown here is derived from an EMBL/GenBank/DDBJ whole genome shotgun (WGS) entry which is preliminary data.</text>
</comment>
<dbReference type="EMBL" id="MCOG01000244">
    <property type="protein sequence ID" value="ORY22659.1"/>
    <property type="molecule type" value="Genomic_DNA"/>
</dbReference>
<protein>
    <submittedName>
        <fullName evidence="6">Calycin-like protein</fullName>
    </submittedName>
</protein>
<feature type="chain" id="PRO_5013208864" evidence="4">
    <location>
        <begin position="24"/>
        <end position="407"/>
    </location>
</feature>
<feature type="compositionally biased region" description="Basic and acidic residues" evidence="3">
    <location>
        <begin position="306"/>
        <end position="326"/>
    </location>
</feature>
<evidence type="ECO:0000256" key="3">
    <source>
        <dbReference type="SAM" id="MobiDB-lite"/>
    </source>
</evidence>
<dbReference type="AlphaFoldDB" id="A0A1Y2AJB0"/>
<dbReference type="OrthoDB" id="2127568at2759"/>
<evidence type="ECO:0000256" key="4">
    <source>
        <dbReference type="SAM" id="SignalP"/>
    </source>
</evidence>
<evidence type="ECO:0000256" key="1">
    <source>
        <dbReference type="ARBA" id="ARBA00022729"/>
    </source>
</evidence>
<name>A0A1Y2AJB0_9FUNG</name>
<dbReference type="GO" id="GO:0008270">
    <property type="term" value="F:zinc ion binding"/>
    <property type="evidence" value="ECO:0007669"/>
    <property type="project" value="InterPro"/>
</dbReference>
<proteinExistence type="predicted"/>
<feature type="signal peptide" evidence="4">
    <location>
        <begin position="1"/>
        <end position="23"/>
    </location>
</feature>
<feature type="region of interest" description="Disordered" evidence="3">
    <location>
        <begin position="301"/>
        <end position="326"/>
    </location>
</feature>
<gene>
    <name evidence="6" type="ORF">LY90DRAFT_515414</name>
</gene>
<accession>A0A1Y2AJB0</accession>
<dbReference type="Pfam" id="PF09223">
    <property type="entry name" value="ZinT"/>
    <property type="match status" value="1"/>
</dbReference>
<sequence>MKFQNLSGLLLFVSAALARSSQCESELKKYDSCLKAFPAALITSEHYYEVLYGCELINSDSCKDFKTDIQTTTSNCDVKNNEEGTDAQTILGMRAFYLMNCATDSKGTSCPLTTHLVSEFEKGGHISYFPDSEVKERELTDWNGTFNSAYRFLKNGDLDEAFAAKDKAKNKSTGYYKDYYTKGYLSDIDKITIDGAAKKVTFTYEDGKTASGIYENQGRLIHNWTTGTKAGMYRYKKTTSEKDGAPIYIMFNDHFIVPTSSEHFHIRYGDEGYEQIPDWENHFPTYYRDDLTAADISAEINGTHNHSHDHDHEHDHEHEEEGDHEAQFNKDIASDCENADCNTRYKNLVAIAKQVTSLSETAGALEDYLKYYNDKTCSNIAAASGASTMKITTSLLAIIIFAVVLLI</sequence>
<evidence type="ECO:0000313" key="6">
    <source>
        <dbReference type="EMBL" id="ORY22659.1"/>
    </source>
</evidence>
<feature type="domain" description="ZinT" evidence="5">
    <location>
        <begin position="127"/>
        <end position="300"/>
    </location>
</feature>